<feature type="region of interest" description="Disordered" evidence="1">
    <location>
        <begin position="231"/>
        <end position="276"/>
    </location>
</feature>
<protein>
    <submittedName>
        <fullName evidence="2">Unnamed protein product</fullName>
    </submittedName>
</protein>
<keyword evidence="3" id="KW-1185">Reference proteome</keyword>
<feature type="region of interest" description="Disordered" evidence="1">
    <location>
        <begin position="314"/>
        <end position="352"/>
    </location>
</feature>
<feature type="compositionally biased region" description="Acidic residues" evidence="1">
    <location>
        <begin position="338"/>
        <end position="347"/>
    </location>
</feature>
<evidence type="ECO:0000313" key="3">
    <source>
        <dbReference type="Proteomes" id="UP001165121"/>
    </source>
</evidence>
<dbReference type="AlphaFoldDB" id="A0A9W6TYM4"/>
<organism evidence="2 3">
    <name type="scientific">Phytophthora fragariaefolia</name>
    <dbReference type="NCBI Taxonomy" id="1490495"/>
    <lineage>
        <taxon>Eukaryota</taxon>
        <taxon>Sar</taxon>
        <taxon>Stramenopiles</taxon>
        <taxon>Oomycota</taxon>
        <taxon>Peronosporomycetes</taxon>
        <taxon>Peronosporales</taxon>
        <taxon>Peronosporaceae</taxon>
        <taxon>Phytophthora</taxon>
    </lineage>
</organism>
<dbReference type="EMBL" id="BSXT01000235">
    <property type="protein sequence ID" value="GMF21723.1"/>
    <property type="molecule type" value="Genomic_DNA"/>
</dbReference>
<proteinExistence type="predicted"/>
<comment type="caution">
    <text evidence="2">The sequence shown here is derived from an EMBL/GenBank/DDBJ whole genome shotgun (WGS) entry which is preliminary data.</text>
</comment>
<sequence>MFDLSLRINRSIQEISTLIGMVSVDEARGLLNEHISLMASVAALRGSLNFESELFQIFPAPVLLDTNSLLRVTHRFEEEEDAEFLQSPLMMMQVWASIDGLIYRPLAPPATIQPTPDRIQRDGEREEQIATYASLKLHELSGMTISIDDNTLRYRLQRDELCVNALVSNTYLLYLFNPLQFRPLDWTFDAMLQVGDLRYALPIQREGVFLNTTSYALRVFLSYGKLPEKPQTPLNGDASGDQEQQNASAEVAGAAAASATPATGGSRGAEDSDPLEIPYDGQREIFAFHLTATNRISKKTHVVASKATCLSLLPSPSSTSSAERRLRQLSIESSSSISDDEEEADESDISKASTVPPLERHVHLPFDAMICYCFAPSCCLQYVEFAIGFEPLMHILRVADFLPEITSVY</sequence>
<dbReference type="Proteomes" id="UP001165121">
    <property type="component" value="Unassembled WGS sequence"/>
</dbReference>
<dbReference type="OrthoDB" id="62673at2759"/>
<reference evidence="2" key="1">
    <citation type="submission" date="2023-04" db="EMBL/GenBank/DDBJ databases">
        <title>Phytophthora fragariaefolia NBRC 109709.</title>
        <authorList>
            <person name="Ichikawa N."/>
            <person name="Sato H."/>
            <person name="Tonouchi N."/>
        </authorList>
    </citation>
    <scope>NUCLEOTIDE SEQUENCE</scope>
    <source>
        <strain evidence="2">NBRC 109709</strain>
    </source>
</reference>
<evidence type="ECO:0000313" key="2">
    <source>
        <dbReference type="EMBL" id="GMF21723.1"/>
    </source>
</evidence>
<name>A0A9W6TYM4_9STRA</name>
<gene>
    <name evidence="2" type="ORF">Pfra01_000298000</name>
</gene>
<accession>A0A9W6TYM4</accession>
<feature type="compositionally biased region" description="Low complexity" evidence="1">
    <location>
        <begin position="247"/>
        <end position="264"/>
    </location>
</feature>
<evidence type="ECO:0000256" key="1">
    <source>
        <dbReference type="SAM" id="MobiDB-lite"/>
    </source>
</evidence>